<dbReference type="InterPro" id="IPR001525">
    <property type="entry name" value="C5_MeTfrase"/>
</dbReference>
<evidence type="ECO:0000256" key="1">
    <source>
        <dbReference type="ARBA" id="ARBA00011975"/>
    </source>
</evidence>
<dbReference type="GO" id="GO:0009307">
    <property type="term" value="P:DNA restriction-modification system"/>
    <property type="evidence" value="ECO:0007669"/>
    <property type="project" value="UniProtKB-KW"/>
</dbReference>
<dbReference type="GO" id="GO:0003886">
    <property type="term" value="F:DNA (cytosine-5-)-methyltransferase activity"/>
    <property type="evidence" value="ECO:0007669"/>
    <property type="project" value="UniProtKB-EC"/>
</dbReference>
<keyword evidence="3 7" id="KW-0808">Transferase</keyword>
<dbReference type="InterPro" id="IPR050750">
    <property type="entry name" value="C5-MTase"/>
</dbReference>
<dbReference type="PANTHER" id="PTHR46098:SF1">
    <property type="entry name" value="TRNA (CYTOSINE(38)-C(5))-METHYLTRANSFERASE"/>
    <property type="match status" value="1"/>
</dbReference>
<evidence type="ECO:0000256" key="6">
    <source>
        <dbReference type="ARBA" id="ARBA00047422"/>
    </source>
</evidence>
<dbReference type="InterPro" id="IPR018117">
    <property type="entry name" value="C5_DNA_meth_AS"/>
</dbReference>
<evidence type="ECO:0000256" key="7">
    <source>
        <dbReference type="PROSITE-ProRule" id="PRU01016"/>
    </source>
</evidence>
<dbReference type="PROSITE" id="PS00094">
    <property type="entry name" value="C5_MTASE_1"/>
    <property type="match status" value="1"/>
</dbReference>
<dbReference type="GO" id="GO:0032259">
    <property type="term" value="P:methylation"/>
    <property type="evidence" value="ECO:0007669"/>
    <property type="project" value="UniProtKB-KW"/>
</dbReference>
<dbReference type="EMBL" id="JACGET010000011">
    <property type="protein sequence ID" value="MBN3106508.1"/>
    <property type="molecule type" value="Genomic_DNA"/>
</dbReference>
<organism evidence="9 10">
    <name type="scientific">Pectobacterium brasiliense</name>
    <dbReference type="NCBI Taxonomy" id="180957"/>
    <lineage>
        <taxon>Bacteria</taxon>
        <taxon>Pseudomonadati</taxon>
        <taxon>Pseudomonadota</taxon>
        <taxon>Gammaproteobacteria</taxon>
        <taxon>Enterobacterales</taxon>
        <taxon>Pectobacteriaceae</taxon>
        <taxon>Pectobacterium</taxon>
    </lineage>
</organism>
<keyword evidence="5" id="KW-0680">Restriction system</keyword>
<evidence type="ECO:0000256" key="5">
    <source>
        <dbReference type="ARBA" id="ARBA00022747"/>
    </source>
</evidence>
<dbReference type="EMBL" id="CP065031">
    <property type="protein sequence ID" value="QPK23446.1"/>
    <property type="molecule type" value="Genomic_DNA"/>
</dbReference>
<reference evidence="9 10" key="2">
    <citation type="submission" date="2020-11" db="EMBL/GenBank/DDBJ databases">
        <title>Complete genome sequence of Pectobacterium brasiliense strain F126.</title>
        <authorList>
            <person name="Miroshnikov K."/>
            <person name="Vo T.N.H."/>
            <person name="Khodykina M.V."/>
            <person name="Kabanova A.P."/>
            <person name="Shneider M."/>
            <person name="Korzhenkov A."/>
            <person name="Toschakov S.V."/>
            <person name="Miroshnikov K.A."/>
            <person name="Ignatov A.N."/>
            <person name="Mikhailova Y.V."/>
            <person name="Shelenkov A."/>
            <person name="Yanushevich Y.G."/>
            <person name="Evseev P.V."/>
        </authorList>
    </citation>
    <scope>NUCLEOTIDE SEQUENCE [LARGE SCALE GENOMIC DNA]</scope>
    <source>
        <strain evidence="9 10">F126</strain>
    </source>
</reference>
<gene>
    <name evidence="9" type="ORF">F126LOC_017690</name>
    <name evidence="8" type="ORF">H4F48_10545</name>
</gene>
<comment type="catalytic activity">
    <reaction evidence="6">
        <text>a 2'-deoxycytidine in DNA + S-adenosyl-L-methionine = a 5-methyl-2'-deoxycytidine in DNA + S-adenosyl-L-homocysteine + H(+)</text>
        <dbReference type="Rhea" id="RHEA:13681"/>
        <dbReference type="Rhea" id="RHEA-COMP:11369"/>
        <dbReference type="Rhea" id="RHEA-COMP:11370"/>
        <dbReference type="ChEBI" id="CHEBI:15378"/>
        <dbReference type="ChEBI" id="CHEBI:57856"/>
        <dbReference type="ChEBI" id="CHEBI:59789"/>
        <dbReference type="ChEBI" id="CHEBI:85452"/>
        <dbReference type="ChEBI" id="CHEBI:85454"/>
        <dbReference type="EC" id="2.1.1.37"/>
    </reaction>
</comment>
<dbReference type="Pfam" id="PF00145">
    <property type="entry name" value="DNA_methylase"/>
    <property type="match status" value="3"/>
</dbReference>
<dbReference type="PROSITE" id="PS51679">
    <property type="entry name" value="SAM_MT_C5"/>
    <property type="match status" value="1"/>
</dbReference>
<keyword evidence="2 7" id="KW-0489">Methyltransferase</keyword>
<name>A0A3S0ZXU4_9GAMM</name>
<dbReference type="RefSeq" id="WP_119870649.1">
    <property type="nucleotide sequence ID" value="NZ_CP059955.1"/>
</dbReference>
<dbReference type="Proteomes" id="UP000269351">
    <property type="component" value="Chromosome"/>
</dbReference>
<dbReference type="Gene3D" id="3.90.120.30">
    <property type="match status" value="1"/>
</dbReference>
<evidence type="ECO:0000313" key="10">
    <source>
        <dbReference type="Proteomes" id="UP000269351"/>
    </source>
</evidence>
<evidence type="ECO:0000256" key="2">
    <source>
        <dbReference type="ARBA" id="ARBA00022603"/>
    </source>
</evidence>
<keyword evidence="4 7" id="KW-0949">S-adenosyl-L-methionine</keyword>
<dbReference type="SUPFAM" id="SSF53335">
    <property type="entry name" value="S-adenosyl-L-methionine-dependent methyltransferases"/>
    <property type="match status" value="1"/>
</dbReference>
<evidence type="ECO:0000313" key="8">
    <source>
        <dbReference type="EMBL" id="MBN3106508.1"/>
    </source>
</evidence>
<accession>A0A3S0ZXU4</accession>
<dbReference type="AlphaFoldDB" id="A0A3S0ZXU4"/>
<sequence>MTSLIKGQKPPLFYGSVCSGIEAASVAWADFGWRPAWFSEIEPFPCKLLNTRYPSVNNIGDMLRAPSLLRSGEIIAPDILIGGTPCQAFSVSGRREGLSDPRGQLTLAFVDIADAIDDVRKGAEQPESIIVWENVTGVLNSADNAFGCFLGALAGESSALQPARGRWPNAGIVSGPSRTVAWRVLDAKYFGVPQQRKRVFVIASARPGFDPGAALFEFQPVRSRSKNYYGASKKSESSTASGIEREFKTYSIDAIPRYTGTLVANYTGTSSQDMAMLGGLITETNPLRVRRLTPTECERLQGFPAGYTDLGGTSPTRRYHALGNSMAVPVIKWLGDQIEGRLTS</sequence>
<keyword evidence="11" id="KW-1185">Reference proteome</keyword>
<dbReference type="Gene3D" id="3.40.50.150">
    <property type="entry name" value="Vaccinia Virus protein VP39"/>
    <property type="match status" value="1"/>
</dbReference>
<dbReference type="PANTHER" id="PTHR46098">
    <property type="entry name" value="TRNA (CYTOSINE(38)-C(5))-METHYLTRANSFERASE"/>
    <property type="match status" value="1"/>
</dbReference>
<reference evidence="8 11" key="1">
    <citation type="submission" date="2020-07" db="EMBL/GenBank/DDBJ databases">
        <title>A pangenomic view of the genus Pectobacterium provides insights into genome organization, phylogeny, and virulence.</title>
        <authorList>
            <person name="Jonkheer E."/>
            <person name="Brankovics B."/>
            <person name="Houwers I."/>
            <person name="Van Der Wolf J."/>
            <person name="Bonants P."/>
            <person name="Vreeburg R."/>
            <person name="Bollema R."/>
            <person name="De Haan J."/>
            <person name="Berke L."/>
            <person name="De Ridder D."/>
            <person name="Smit S."/>
            <person name="Van Der Lee T.A.J."/>
        </authorList>
    </citation>
    <scope>NUCLEOTIDE SEQUENCE [LARGE SCALE GENOMIC DNA]</scope>
    <source>
        <strain evidence="8 11">NAK:384</strain>
    </source>
</reference>
<evidence type="ECO:0000313" key="9">
    <source>
        <dbReference type="EMBL" id="QPK23446.1"/>
    </source>
</evidence>
<evidence type="ECO:0000256" key="3">
    <source>
        <dbReference type="ARBA" id="ARBA00022679"/>
    </source>
</evidence>
<evidence type="ECO:0000313" key="11">
    <source>
        <dbReference type="Proteomes" id="UP000762586"/>
    </source>
</evidence>
<dbReference type="Proteomes" id="UP000762586">
    <property type="component" value="Unassembled WGS sequence"/>
</dbReference>
<evidence type="ECO:0000256" key="4">
    <source>
        <dbReference type="ARBA" id="ARBA00022691"/>
    </source>
</evidence>
<dbReference type="InterPro" id="IPR029063">
    <property type="entry name" value="SAM-dependent_MTases_sf"/>
</dbReference>
<proteinExistence type="inferred from homology"/>
<dbReference type="REBASE" id="497920">
    <property type="entry name" value="M.PbrF126ORF17690P"/>
</dbReference>
<feature type="active site" evidence="7">
    <location>
        <position position="86"/>
    </location>
</feature>
<dbReference type="EC" id="2.1.1.37" evidence="1"/>
<protein>
    <recommendedName>
        <fullName evidence="1">DNA (cytosine-5-)-methyltransferase</fullName>
        <ecNumber evidence="1">2.1.1.37</ecNumber>
    </recommendedName>
</protein>
<comment type="similarity">
    <text evidence="7">Belongs to the class I-like SAM-binding methyltransferase superfamily. C5-methyltransferase family.</text>
</comment>